<evidence type="ECO:0000259" key="2">
    <source>
        <dbReference type="Pfam" id="PF00582"/>
    </source>
</evidence>
<dbReference type="AlphaFoldDB" id="A0A644YSB0"/>
<dbReference type="PANTHER" id="PTHR46268">
    <property type="entry name" value="STRESS RESPONSE PROTEIN NHAX"/>
    <property type="match status" value="1"/>
</dbReference>
<dbReference type="InterPro" id="IPR006016">
    <property type="entry name" value="UspA"/>
</dbReference>
<dbReference type="InterPro" id="IPR014729">
    <property type="entry name" value="Rossmann-like_a/b/a_fold"/>
</dbReference>
<evidence type="ECO:0000313" key="3">
    <source>
        <dbReference type="EMBL" id="MPM29353.1"/>
    </source>
</evidence>
<dbReference type="PANTHER" id="PTHR46268:SF6">
    <property type="entry name" value="UNIVERSAL STRESS PROTEIN UP12"/>
    <property type="match status" value="1"/>
</dbReference>
<dbReference type="InterPro" id="IPR006015">
    <property type="entry name" value="Universal_stress_UspA"/>
</dbReference>
<proteinExistence type="inferred from homology"/>
<reference evidence="3" key="1">
    <citation type="submission" date="2019-08" db="EMBL/GenBank/DDBJ databases">
        <authorList>
            <person name="Kucharzyk K."/>
            <person name="Murdoch R.W."/>
            <person name="Higgins S."/>
            <person name="Loffler F."/>
        </authorList>
    </citation>
    <scope>NUCLEOTIDE SEQUENCE</scope>
</reference>
<evidence type="ECO:0000256" key="1">
    <source>
        <dbReference type="ARBA" id="ARBA00008791"/>
    </source>
</evidence>
<dbReference type="SUPFAM" id="SSF52402">
    <property type="entry name" value="Adenine nucleotide alpha hydrolases-like"/>
    <property type="match status" value="1"/>
</dbReference>
<name>A0A644YSB0_9ZZZZ</name>
<comment type="caution">
    <text evidence="3">The sequence shown here is derived from an EMBL/GenBank/DDBJ whole genome shotgun (WGS) entry which is preliminary data.</text>
</comment>
<organism evidence="3">
    <name type="scientific">bioreactor metagenome</name>
    <dbReference type="NCBI Taxonomy" id="1076179"/>
    <lineage>
        <taxon>unclassified sequences</taxon>
        <taxon>metagenomes</taxon>
        <taxon>ecological metagenomes</taxon>
    </lineage>
</organism>
<dbReference type="CDD" id="cd00293">
    <property type="entry name" value="USP-like"/>
    <property type="match status" value="1"/>
</dbReference>
<dbReference type="EMBL" id="VSSQ01005489">
    <property type="protein sequence ID" value="MPM29353.1"/>
    <property type="molecule type" value="Genomic_DNA"/>
</dbReference>
<dbReference type="PRINTS" id="PR01438">
    <property type="entry name" value="UNVRSLSTRESS"/>
</dbReference>
<comment type="similarity">
    <text evidence="1">Belongs to the universal stress protein A family.</text>
</comment>
<protein>
    <recommendedName>
        <fullName evidence="2">UspA domain-containing protein</fullName>
    </recommendedName>
</protein>
<gene>
    <name evidence="3" type="ORF">SDC9_75893</name>
</gene>
<accession>A0A644YSB0</accession>
<feature type="domain" description="UspA" evidence="2">
    <location>
        <begin position="4"/>
        <end position="144"/>
    </location>
</feature>
<dbReference type="Pfam" id="PF00582">
    <property type="entry name" value="Usp"/>
    <property type="match status" value="1"/>
</dbReference>
<sequence length="145" mass="15934">MKLKVLVPLDGSERSLHSINWLKKFLTQEEAEVTLLNVVEMASYVPQISPLGESLVFDLGELYQISKKRSCDALDDAEKLLEGYEVEKLSLEGQSGDIILETAKNGGFDMVIMTKSSVMGLSRMIGSVTTKVVRDSEVAVVVVPE</sequence>
<dbReference type="Gene3D" id="3.40.50.620">
    <property type="entry name" value="HUPs"/>
    <property type="match status" value="1"/>
</dbReference>